<dbReference type="Proteomes" id="UP001055811">
    <property type="component" value="Linkage Group LG06"/>
</dbReference>
<dbReference type="EMBL" id="CM042014">
    <property type="protein sequence ID" value="KAI3721811.1"/>
    <property type="molecule type" value="Genomic_DNA"/>
</dbReference>
<evidence type="ECO:0000313" key="2">
    <source>
        <dbReference type="Proteomes" id="UP001055811"/>
    </source>
</evidence>
<name>A0ACB9BIP7_CICIN</name>
<reference evidence="1 2" key="2">
    <citation type="journal article" date="2022" name="Mol. Ecol. Resour.">
        <title>The genomes of chicory, endive, great burdock and yacon provide insights into Asteraceae paleo-polyploidization history and plant inulin production.</title>
        <authorList>
            <person name="Fan W."/>
            <person name="Wang S."/>
            <person name="Wang H."/>
            <person name="Wang A."/>
            <person name="Jiang F."/>
            <person name="Liu H."/>
            <person name="Zhao H."/>
            <person name="Xu D."/>
            <person name="Zhang Y."/>
        </authorList>
    </citation>
    <scope>NUCLEOTIDE SEQUENCE [LARGE SCALE GENOMIC DNA]</scope>
    <source>
        <strain evidence="2">cv. Punajuju</strain>
        <tissue evidence="1">Leaves</tissue>
    </source>
</reference>
<keyword evidence="2" id="KW-1185">Reference proteome</keyword>
<organism evidence="1 2">
    <name type="scientific">Cichorium intybus</name>
    <name type="common">Chicory</name>
    <dbReference type="NCBI Taxonomy" id="13427"/>
    <lineage>
        <taxon>Eukaryota</taxon>
        <taxon>Viridiplantae</taxon>
        <taxon>Streptophyta</taxon>
        <taxon>Embryophyta</taxon>
        <taxon>Tracheophyta</taxon>
        <taxon>Spermatophyta</taxon>
        <taxon>Magnoliopsida</taxon>
        <taxon>eudicotyledons</taxon>
        <taxon>Gunneridae</taxon>
        <taxon>Pentapetalae</taxon>
        <taxon>asterids</taxon>
        <taxon>campanulids</taxon>
        <taxon>Asterales</taxon>
        <taxon>Asteraceae</taxon>
        <taxon>Cichorioideae</taxon>
        <taxon>Cichorieae</taxon>
        <taxon>Cichoriinae</taxon>
        <taxon>Cichorium</taxon>
    </lineage>
</organism>
<accession>A0ACB9BIP7</accession>
<evidence type="ECO:0000313" key="1">
    <source>
        <dbReference type="EMBL" id="KAI3721811.1"/>
    </source>
</evidence>
<sequence>MLPEPLSVAMSTGVHGNGDVSSWKKREVEMESMFTAQTVLRQREEEVLKGLREMQQILMGNLAKKGVSELQPGHRQECLSSVKDIAGNRVPSDDPNATTSAHTIVSCNFVFVYSLHLYWQSTQMTQIGTVTEAIEVVKMAKDAEWGVVISQRSGETDDCFIADLAVDLPTGHIKAGAPSRGSNVKEKQNQIQTIPVLRTGRT</sequence>
<reference evidence="2" key="1">
    <citation type="journal article" date="2022" name="Mol. Ecol. Resour.">
        <title>The genomes of chicory, endive, great burdock and yacon provide insights into Asteraceae palaeo-polyploidization history and plant inulin production.</title>
        <authorList>
            <person name="Fan W."/>
            <person name="Wang S."/>
            <person name="Wang H."/>
            <person name="Wang A."/>
            <person name="Jiang F."/>
            <person name="Liu H."/>
            <person name="Zhao H."/>
            <person name="Xu D."/>
            <person name="Zhang Y."/>
        </authorList>
    </citation>
    <scope>NUCLEOTIDE SEQUENCE [LARGE SCALE GENOMIC DNA]</scope>
    <source>
        <strain evidence="2">cv. Punajuju</strain>
    </source>
</reference>
<comment type="caution">
    <text evidence="1">The sequence shown here is derived from an EMBL/GenBank/DDBJ whole genome shotgun (WGS) entry which is preliminary data.</text>
</comment>
<proteinExistence type="predicted"/>
<protein>
    <submittedName>
        <fullName evidence="1">Uncharacterized protein</fullName>
    </submittedName>
</protein>
<gene>
    <name evidence="1" type="ORF">L2E82_32829</name>
</gene>